<dbReference type="KEGG" id="dsq:DICSQDRAFT_71736"/>
<reference evidence="4 5" key="1">
    <citation type="journal article" date="2012" name="Science">
        <title>The Paleozoic origin of enzymatic lignin decomposition reconstructed from 31 fungal genomes.</title>
        <authorList>
            <person name="Floudas D."/>
            <person name="Binder M."/>
            <person name="Riley R."/>
            <person name="Barry K."/>
            <person name="Blanchette R.A."/>
            <person name="Henrissat B."/>
            <person name="Martinez A.T."/>
            <person name="Otillar R."/>
            <person name="Spatafora J.W."/>
            <person name="Yadav J.S."/>
            <person name="Aerts A."/>
            <person name="Benoit I."/>
            <person name="Boyd A."/>
            <person name="Carlson A."/>
            <person name="Copeland A."/>
            <person name="Coutinho P.M."/>
            <person name="de Vries R.P."/>
            <person name="Ferreira P."/>
            <person name="Findley K."/>
            <person name="Foster B."/>
            <person name="Gaskell J."/>
            <person name="Glotzer D."/>
            <person name="Gorecki P."/>
            <person name="Heitman J."/>
            <person name="Hesse C."/>
            <person name="Hori C."/>
            <person name="Igarashi K."/>
            <person name="Jurgens J.A."/>
            <person name="Kallen N."/>
            <person name="Kersten P."/>
            <person name="Kohler A."/>
            <person name="Kuees U."/>
            <person name="Kumar T.K.A."/>
            <person name="Kuo A."/>
            <person name="LaButti K."/>
            <person name="Larrondo L.F."/>
            <person name="Lindquist E."/>
            <person name="Ling A."/>
            <person name="Lombard V."/>
            <person name="Lucas S."/>
            <person name="Lundell T."/>
            <person name="Martin R."/>
            <person name="McLaughlin D.J."/>
            <person name="Morgenstern I."/>
            <person name="Morin E."/>
            <person name="Murat C."/>
            <person name="Nagy L.G."/>
            <person name="Nolan M."/>
            <person name="Ohm R.A."/>
            <person name="Patyshakuliyeva A."/>
            <person name="Rokas A."/>
            <person name="Ruiz-Duenas F.J."/>
            <person name="Sabat G."/>
            <person name="Salamov A."/>
            <person name="Samejima M."/>
            <person name="Schmutz J."/>
            <person name="Slot J.C."/>
            <person name="St John F."/>
            <person name="Stenlid J."/>
            <person name="Sun H."/>
            <person name="Sun S."/>
            <person name="Syed K."/>
            <person name="Tsang A."/>
            <person name="Wiebenga A."/>
            <person name="Young D."/>
            <person name="Pisabarro A."/>
            <person name="Eastwood D.C."/>
            <person name="Martin F."/>
            <person name="Cullen D."/>
            <person name="Grigoriev I.V."/>
            <person name="Hibbett D.S."/>
        </authorList>
    </citation>
    <scope>NUCLEOTIDE SEQUENCE [LARGE SCALE GENOMIC DNA]</scope>
    <source>
        <strain evidence="4 5">LYAD-421 SS1</strain>
    </source>
</reference>
<evidence type="ECO:0000313" key="5">
    <source>
        <dbReference type="Proteomes" id="UP000053319"/>
    </source>
</evidence>
<protein>
    <submittedName>
        <fullName evidence="4">Uncharacterized protein</fullName>
    </submittedName>
</protein>
<dbReference type="PANTHER" id="PTHR47481">
    <property type="match status" value="1"/>
</dbReference>
<organism evidence="4 5">
    <name type="scientific">Dichomitus squalens (strain LYAD-421)</name>
    <name type="common">Western red white-rot fungus</name>
    <dbReference type="NCBI Taxonomy" id="732165"/>
    <lineage>
        <taxon>Eukaryota</taxon>
        <taxon>Fungi</taxon>
        <taxon>Dikarya</taxon>
        <taxon>Basidiomycota</taxon>
        <taxon>Agaricomycotina</taxon>
        <taxon>Agaricomycetes</taxon>
        <taxon>Polyporales</taxon>
        <taxon>Polyporaceae</taxon>
        <taxon>Dichomitus</taxon>
    </lineage>
</organism>
<gene>
    <name evidence="4" type="ORF">DICSQDRAFT_71736</name>
</gene>
<evidence type="ECO:0000259" key="3">
    <source>
        <dbReference type="Pfam" id="PF22936"/>
    </source>
</evidence>
<feature type="domain" description="Retrovirus-related Pol polyprotein from transposon TNT 1-94-like beta-barrel" evidence="3">
    <location>
        <begin position="259"/>
        <end position="338"/>
    </location>
</feature>
<sequence>MATSTADAIGRIRIDPLTGVEDWPSWRVQMEDLLYGLGLWDYVIEEGKPTAKDTKAPTTEEKKALEDWMKKDRTALIAIRMRVSKSLVHTLTRCVSSADAWNRLVKNYEPKGILHVVQIHRKLLQARYSDSENVEEFLQEMVRLRETLATMGHALMEEEFAITLLTALPDSWDPMVSSINHATDLKDADEIIARIRQHASRINDSEPKKDGPKALAAEEDGSDSDSDEYAYALIEQVDSDLDEDSEELALAARVARDAWVSDSATTVHVARARADFFRYTPTPGDSLKGAGVTPILGRGDVKIEYEYDRRKTIVELRNVVHAPGIPHNLIALGRVEAGGHSVTLQDGKIVFKNSKGRAYAEGTQVDNLYVMRATTVHDKTPDLACAAAVTRPRRKRTYDEWHRTLSHISMKAVIAMKTKRLVEGMEVDERVPPAEQCEACVRAKQTVAPYPKKSATVVAAIGDLTVMDLWGKAPTIGIRGEKFFSTFH</sequence>
<evidence type="ECO:0000313" key="4">
    <source>
        <dbReference type="EMBL" id="EJF56320.1"/>
    </source>
</evidence>
<feature type="region of interest" description="Disordered" evidence="1">
    <location>
        <begin position="199"/>
        <end position="226"/>
    </location>
</feature>
<dbReference type="OMA" id="ASHITCE"/>
<dbReference type="Pfam" id="PF22936">
    <property type="entry name" value="Pol_BBD"/>
    <property type="match status" value="1"/>
</dbReference>
<evidence type="ECO:0000259" key="2">
    <source>
        <dbReference type="Pfam" id="PF13976"/>
    </source>
</evidence>
<dbReference type="RefSeq" id="XP_007370934.1">
    <property type="nucleotide sequence ID" value="XM_007370872.1"/>
</dbReference>
<feature type="compositionally biased region" description="Acidic residues" evidence="1">
    <location>
        <begin position="217"/>
        <end position="226"/>
    </location>
</feature>
<dbReference type="GeneID" id="18843813"/>
<dbReference type="AlphaFoldDB" id="R7SKR0"/>
<dbReference type="HOGENOM" id="CLU_559001_0_0_1"/>
<proteinExistence type="predicted"/>
<dbReference type="InterPro" id="IPR025724">
    <property type="entry name" value="GAG-pre-integrase_dom"/>
</dbReference>
<feature type="compositionally biased region" description="Basic and acidic residues" evidence="1">
    <location>
        <begin position="201"/>
        <end position="212"/>
    </location>
</feature>
<name>R7SKR0_DICSQ</name>
<dbReference type="Pfam" id="PF14223">
    <property type="entry name" value="Retrotran_gag_2"/>
    <property type="match status" value="1"/>
</dbReference>
<dbReference type="EMBL" id="JH719475">
    <property type="protein sequence ID" value="EJF56320.1"/>
    <property type="molecule type" value="Genomic_DNA"/>
</dbReference>
<accession>R7SKR0</accession>
<dbReference type="Proteomes" id="UP000053319">
    <property type="component" value="Unassembled WGS sequence"/>
</dbReference>
<dbReference type="InterPro" id="IPR054722">
    <property type="entry name" value="PolX-like_BBD"/>
</dbReference>
<feature type="domain" description="GAG-pre-integrase" evidence="2">
    <location>
        <begin position="367"/>
        <end position="445"/>
    </location>
</feature>
<dbReference type="OrthoDB" id="2742630at2759"/>
<dbReference type="Pfam" id="PF13976">
    <property type="entry name" value="gag_pre-integrs"/>
    <property type="match status" value="1"/>
</dbReference>
<evidence type="ECO:0000256" key="1">
    <source>
        <dbReference type="SAM" id="MobiDB-lite"/>
    </source>
</evidence>
<dbReference type="PANTHER" id="PTHR47481:SF7">
    <property type="entry name" value="CCHC-TYPE DOMAIN-CONTAINING PROTEIN"/>
    <property type="match status" value="1"/>
</dbReference>